<keyword evidence="1" id="KW-0732">Signal</keyword>
<dbReference type="InterPro" id="IPR032636">
    <property type="entry name" value="Pilus_assem_E-set-like_dom"/>
</dbReference>
<dbReference type="AlphaFoldDB" id="A0AAU9PYZ8"/>
<dbReference type="Proteomes" id="UP001295420">
    <property type="component" value="Unassembled WGS sequence"/>
</dbReference>
<evidence type="ECO:0008006" key="6">
    <source>
        <dbReference type="Google" id="ProtNLM"/>
    </source>
</evidence>
<dbReference type="RefSeq" id="WP_409929834.1">
    <property type="nucleotide sequence ID" value="NZ_CAKMTQ010000001.1"/>
</dbReference>
<proteinExistence type="predicted"/>
<protein>
    <recommendedName>
        <fullName evidence="6">Pilus assembly protein E-set like domain-containing protein</fullName>
    </recommendedName>
</protein>
<reference evidence="4" key="1">
    <citation type="submission" date="2022-01" db="EMBL/GenBank/DDBJ databases">
        <authorList>
            <person name="Lagorce A."/>
        </authorList>
    </citation>
    <scope>NUCLEOTIDE SEQUENCE</scope>
    <source>
        <strain evidence="4">Th15_F1_D04</strain>
    </source>
</reference>
<evidence type="ECO:0000313" key="4">
    <source>
        <dbReference type="EMBL" id="CAH1520908.1"/>
    </source>
</evidence>
<dbReference type="Pfam" id="PF16967">
    <property type="entry name" value="TcfC"/>
    <property type="match status" value="1"/>
</dbReference>
<accession>A0AAU9PYZ8</accession>
<dbReference type="Pfam" id="PF15976">
    <property type="entry name" value="CooC_C"/>
    <property type="match status" value="1"/>
</dbReference>
<feature type="domain" description="Pilus assembly protein C-terminal" evidence="2">
    <location>
        <begin position="733"/>
        <end position="821"/>
    </location>
</feature>
<sequence>MNNKFKYASISFAIACQLYSNNISATGVPDGFEDHFKLQDTFVKFRNLDGSFSEPVPVLSSFQTLKIDENNQDSLDKIEKYLNDNNIKADYHQQIISVLIQGIEDKSQCIGKIENCEIFPETFEIVQNYNDQEVYLFVSPSILELYNSNKNRRYHEPKSNSNGLINSFDLYVSTYHERDSVVSLNDEVTLGLPYGYLRSDFNLTNSENGSELYEAAYHLDVDAYAFKAGHFEYDPTVNSTDYLNNTARLSQNSVTFATSEKLLVGGKNSNKVLSFYVPSSGLVQVFRGERIIYQANVPEGQNSISYSELPSGRYEARVEVSNNGQVVNTQTFQVYNSTNDTLTEGSVDYALSAGLFAESYYDYEDSGVTEIKDDAYGRGLINYQVLPSLQLGAGALVTDTGNMYSLGANYYLLNTGMVLEGVHSQFDDAAHSNVNLGLPWFNVSYESLDNDKGDPVASHMYGYIDYSRWSVNSSYNFGQGRSIYAIYTRSDETLLNNQIGGGGLERETNLVSVGYSAPAILDSRLNLNFDYSDVDESKNISVLWTIPLSDSMDAIASISSDTDTLNQLRTSVRKSNLLDSDSVNTALEVGNTYNRDLEDMYQDATLSADGYNDYARMNALAYVSSQDSTRGINAGLSSTQIVTTEGVHITKDRSEAYTLVNIQDIRNTENNEEIIEKGYLTLARDGKTNSKFIVYDDDQIVPLRSYHEYDANFDSQSVNLYNSGESKKKVYTHPGTVSYLSPKISRVVSFVSAFNNISDEPITDVQCEGIGCLEVNELADGVYRVTVLEGLDFELTSEQNECLLPYEFTSTTQLNFGQNYCLPIADGNEVQQIEIDEELFSAIFLGSYEESEQLNDSVKKLKSLGYRVIQKDIGSLKAVYIAHKASNMADMLASHEKEIETIKLLAKRLYKTNSISYPVAKVN</sequence>
<organism evidence="4 5">
    <name type="scientific">Vibrio owensii</name>
    <dbReference type="NCBI Taxonomy" id="696485"/>
    <lineage>
        <taxon>Bacteria</taxon>
        <taxon>Pseudomonadati</taxon>
        <taxon>Pseudomonadota</taxon>
        <taxon>Gammaproteobacteria</taxon>
        <taxon>Vibrionales</taxon>
        <taxon>Vibrionaceae</taxon>
        <taxon>Vibrio</taxon>
    </lineage>
</organism>
<evidence type="ECO:0000259" key="3">
    <source>
        <dbReference type="Pfam" id="PF16967"/>
    </source>
</evidence>
<evidence type="ECO:0000313" key="5">
    <source>
        <dbReference type="Proteomes" id="UP001295420"/>
    </source>
</evidence>
<gene>
    <name evidence="4" type="ORF">THF1D04_10488</name>
</gene>
<evidence type="ECO:0000259" key="2">
    <source>
        <dbReference type="Pfam" id="PF15976"/>
    </source>
</evidence>
<dbReference type="EMBL" id="CAKMTQ010000001">
    <property type="protein sequence ID" value="CAH1520908.1"/>
    <property type="molecule type" value="Genomic_DNA"/>
</dbReference>
<evidence type="ECO:0000256" key="1">
    <source>
        <dbReference type="ARBA" id="ARBA00022729"/>
    </source>
</evidence>
<comment type="caution">
    <text evidence="4">The sequence shown here is derived from an EMBL/GenBank/DDBJ whole genome shotgun (WGS) entry which is preliminary data.</text>
</comment>
<dbReference type="InterPro" id="IPR031917">
    <property type="entry name" value="Pilus_assem_C"/>
</dbReference>
<feature type="domain" description="Pilus assembly protein E-set like" evidence="3">
    <location>
        <begin position="272"/>
        <end position="336"/>
    </location>
</feature>
<name>A0AAU9PYZ8_9VIBR</name>